<dbReference type="SMART" id="SM00458">
    <property type="entry name" value="RICIN"/>
    <property type="match status" value="1"/>
</dbReference>
<accession>A0A7K1Y1U5</accession>
<comment type="caution">
    <text evidence="4">The sequence shown here is derived from an EMBL/GenBank/DDBJ whole genome shotgun (WGS) entry which is preliminary data.</text>
</comment>
<reference evidence="4 5" key="1">
    <citation type="submission" date="2019-11" db="EMBL/GenBank/DDBJ databases">
        <title>Pedobacter sp. HMF7056 Genome sequencing and assembly.</title>
        <authorList>
            <person name="Kang H."/>
            <person name="Kim H."/>
            <person name="Joh K."/>
        </authorList>
    </citation>
    <scope>NUCLEOTIDE SEQUENCE [LARGE SCALE GENOMIC DNA]</scope>
    <source>
        <strain evidence="4 5">HMF7056</strain>
    </source>
</reference>
<dbReference type="RefSeq" id="WP_160908226.1">
    <property type="nucleotide sequence ID" value="NZ_WVHS01000004.1"/>
</dbReference>
<protein>
    <recommendedName>
        <fullName evidence="3">Ricin B lectin domain-containing protein</fullName>
    </recommendedName>
</protein>
<evidence type="ECO:0000313" key="5">
    <source>
        <dbReference type="Proteomes" id="UP000451233"/>
    </source>
</evidence>
<gene>
    <name evidence="4" type="ORF">GS398_18170</name>
</gene>
<evidence type="ECO:0000256" key="1">
    <source>
        <dbReference type="ARBA" id="ARBA00022801"/>
    </source>
</evidence>
<dbReference type="Gene3D" id="3.40.50.1820">
    <property type="entry name" value="alpha/beta hydrolase"/>
    <property type="match status" value="1"/>
</dbReference>
<name>A0A7K1Y1U5_9SPHI</name>
<dbReference type="CDD" id="cd00161">
    <property type="entry name" value="beta-trefoil_Ricin-like"/>
    <property type="match status" value="1"/>
</dbReference>
<dbReference type="PROSITE" id="PS51257">
    <property type="entry name" value="PROKAR_LIPOPROTEIN"/>
    <property type="match status" value="1"/>
</dbReference>
<dbReference type="EMBL" id="WVHS01000004">
    <property type="protein sequence ID" value="MXV17230.1"/>
    <property type="molecule type" value="Genomic_DNA"/>
</dbReference>
<dbReference type="Gene3D" id="2.80.10.50">
    <property type="match status" value="3"/>
</dbReference>
<feature type="domain" description="Ricin B lectin" evidence="3">
    <location>
        <begin position="438"/>
        <end position="575"/>
    </location>
</feature>
<dbReference type="SUPFAM" id="SSF50370">
    <property type="entry name" value="Ricin B-like lectins"/>
    <property type="match status" value="1"/>
</dbReference>
<dbReference type="InterPro" id="IPR035992">
    <property type="entry name" value="Ricin_B-like_lectins"/>
</dbReference>
<keyword evidence="5" id="KW-1185">Reference proteome</keyword>
<dbReference type="Pfam" id="PF12697">
    <property type="entry name" value="Abhydrolase_6"/>
    <property type="match status" value="1"/>
</dbReference>
<evidence type="ECO:0000313" key="4">
    <source>
        <dbReference type="EMBL" id="MXV17230.1"/>
    </source>
</evidence>
<dbReference type="GO" id="GO:0052689">
    <property type="term" value="F:carboxylic ester hydrolase activity"/>
    <property type="evidence" value="ECO:0007669"/>
    <property type="project" value="UniProtKB-ARBA"/>
</dbReference>
<comment type="similarity">
    <text evidence="2">Belongs to the AB hydrolase superfamily. FUS2 hydrolase family.</text>
</comment>
<organism evidence="4 5">
    <name type="scientific">Hufsiella ginkgonis</name>
    <dbReference type="NCBI Taxonomy" id="2695274"/>
    <lineage>
        <taxon>Bacteria</taxon>
        <taxon>Pseudomonadati</taxon>
        <taxon>Bacteroidota</taxon>
        <taxon>Sphingobacteriia</taxon>
        <taxon>Sphingobacteriales</taxon>
        <taxon>Sphingobacteriaceae</taxon>
        <taxon>Hufsiella</taxon>
    </lineage>
</organism>
<dbReference type="AlphaFoldDB" id="A0A7K1Y1U5"/>
<keyword evidence="1" id="KW-0378">Hydrolase</keyword>
<sequence length="577" mass="60992">MKKAILFLCFVTMIVTGCSEKPLVTDPEVLLPGNKNKLTTLATDPFAAYLTSTPAIFSTISTTNSGSGASAITVKRFTFKSRGGVNTVFGIMAYPQQAGTYPGILLLHGGGGNAETMAGYAQTFAARGYVTLAVDLPGICGTGNTPNSSGPWKSKPAGEGPRFVVTPTPDESTLADAEIAGLEGFNLLAAQTTVNSARMGIYGISWGGYSTTMLSGLLGSRVTASYAQYGCGFYDRGSFWTGIINGLSPADRNTWLTYFDAGRRAGNLRAAYFIEAPTNDTYFWPPAVTATLNAITVTKNQVFTPNLNHAATANAATMRNIYFDHYLKAAGVPFGSIKITGVTTQADGSRLVTMNATMPAGVSVSSAQLYYSEPTTTWQNRAWVAVNASLVSGTTYSAVVPSSSAAKGSDFYAYCQDSRGVVVSSTMQRTADPVVLPDGIYKIVNRTSGLALDAKGALTANGTPVQQWTYSGGNNQRWNVTSLGNGQYRIVGIQSNRSLEVTGQSVADGAKLQIFDSSAGDNQKWIITRTSGGYYSVKGVQSNKMMEVPGHSTVAGALIQIWTSTGSNSQQWAFQTP</sequence>
<dbReference type="PROSITE" id="PS50231">
    <property type="entry name" value="RICIN_B_LECTIN"/>
    <property type="match status" value="1"/>
</dbReference>
<dbReference type="PANTHER" id="PTHR22946:SF9">
    <property type="entry name" value="POLYKETIDE TRANSFERASE AF380"/>
    <property type="match status" value="1"/>
</dbReference>
<dbReference type="PANTHER" id="PTHR22946">
    <property type="entry name" value="DIENELACTONE HYDROLASE DOMAIN-CONTAINING PROTEIN-RELATED"/>
    <property type="match status" value="1"/>
</dbReference>
<dbReference type="InterPro" id="IPR050261">
    <property type="entry name" value="FrsA_esterase"/>
</dbReference>
<dbReference type="InterPro" id="IPR000772">
    <property type="entry name" value="Ricin_B_lectin"/>
</dbReference>
<dbReference type="InterPro" id="IPR029058">
    <property type="entry name" value="AB_hydrolase_fold"/>
</dbReference>
<dbReference type="InterPro" id="IPR000073">
    <property type="entry name" value="AB_hydrolase_1"/>
</dbReference>
<evidence type="ECO:0000259" key="3">
    <source>
        <dbReference type="SMART" id="SM00458"/>
    </source>
</evidence>
<proteinExistence type="inferred from homology"/>
<evidence type="ECO:0000256" key="2">
    <source>
        <dbReference type="ARBA" id="ARBA00038115"/>
    </source>
</evidence>
<dbReference type="SUPFAM" id="SSF53474">
    <property type="entry name" value="alpha/beta-Hydrolases"/>
    <property type="match status" value="1"/>
</dbReference>
<dbReference type="Proteomes" id="UP000451233">
    <property type="component" value="Unassembled WGS sequence"/>
</dbReference>
<dbReference type="Pfam" id="PF14200">
    <property type="entry name" value="RicinB_lectin_2"/>
    <property type="match status" value="2"/>
</dbReference>